<dbReference type="EMBL" id="QLLI01000021">
    <property type="protein sequence ID" value="RAI85659.1"/>
    <property type="molecule type" value="Genomic_DNA"/>
</dbReference>
<evidence type="ECO:0008006" key="4">
    <source>
        <dbReference type="Google" id="ProtNLM"/>
    </source>
</evidence>
<dbReference type="RefSeq" id="WP_090999901.1">
    <property type="nucleotide sequence ID" value="NZ_QLLI01000021.1"/>
</dbReference>
<evidence type="ECO:0000313" key="3">
    <source>
        <dbReference type="Proteomes" id="UP000248827"/>
    </source>
</evidence>
<keyword evidence="1" id="KW-0472">Membrane</keyword>
<reference evidence="2 3" key="1">
    <citation type="submission" date="2018-06" db="EMBL/GenBank/DDBJ databases">
        <title>Freshwater and sediment microbial communities from various areas in North America, analyzing microbe dynamics in response to fracking.</title>
        <authorList>
            <person name="Lamendella R."/>
        </authorList>
    </citation>
    <scope>NUCLEOTIDE SEQUENCE [LARGE SCALE GENOMIC DNA]</scope>
    <source>
        <strain evidence="2 3">NG-13</strain>
    </source>
</reference>
<organism evidence="2 3">
    <name type="scientific">Paenibacillus pabuli</name>
    <dbReference type="NCBI Taxonomy" id="1472"/>
    <lineage>
        <taxon>Bacteria</taxon>
        <taxon>Bacillati</taxon>
        <taxon>Bacillota</taxon>
        <taxon>Bacilli</taxon>
        <taxon>Bacillales</taxon>
        <taxon>Paenibacillaceae</taxon>
        <taxon>Paenibacillus</taxon>
    </lineage>
</organism>
<feature type="transmembrane region" description="Helical" evidence="1">
    <location>
        <begin position="59"/>
        <end position="81"/>
    </location>
</feature>
<keyword evidence="1" id="KW-0812">Transmembrane</keyword>
<comment type="caution">
    <text evidence="2">The sequence shown here is derived from an EMBL/GenBank/DDBJ whole genome shotgun (WGS) entry which is preliminary data.</text>
</comment>
<evidence type="ECO:0000313" key="2">
    <source>
        <dbReference type="EMBL" id="RAI85659.1"/>
    </source>
</evidence>
<feature type="transmembrane region" description="Helical" evidence="1">
    <location>
        <begin position="33"/>
        <end position="53"/>
    </location>
</feature>
<proteinExistence type="predicted"/>
<keyword evidence="1" id="KW-1133">Transmembrane helix</keyword>
<accession>A0ABX9BCB5</accession>
<feature type="transmembrane region" description="Helical" evidence="1">
    <location>
        <begin position="102"/>
        <end position="127"/>
    </location>
</feature>
<feature type="transmembrane region" description="Helical" evidence="1">
    <location>
        <begin position="6"/>
        <end position="26"/>
    </location>
</feature>
<keyword evidence="3" id="KW-1185">Reference proteome</keyword>
<sequence>MPKFLVWILVCIVGSILLQIISVGLLESSILGNLPILGKLLMFFDIGFLIYYMNDGVTVNNLVVFTARAVSLYATIYTIIFMSKIEYFQLKLDFGNSIEVKVTITVIAIIVNFAILFVASSIAIPIAELYEKAIIRLYQVIDEMKSLTNGFE</sequence>
<name>A0ABX9BCB5_9BACL</name>
<protein>
    <recommendedName>
        <fullName evidence="4">Regulatory protein YrvL</fullName>
    </recommendedName>
</protein>
<gene>
    <name evidence="2" type="ORF">DET54_12114</name>
</gene>
<dbReference type="Proteomes" id="UP000248827">
    <property type="component" value="Unassembled WGS sequence"/>
</dbReference>
<evidence type="ECO:0000256" key="1">
    <source>
        <dbReference type="SAM" id="Phobius"/>
    </source>
</evidence>